<protein>
    <submittedName>
        <fullName evidence="2">Uncharacterized protein</fullName>
    </submittedName>
</protein>
<feature type="signal peptide" evidence="1">
    <location>
        <begin position="1"/>
        <end position="27"/>
    </location>
</feature>
<comment type="caution">
    <text evidence="2">The sequence shown here is derived from an EMBL/GenBank/DDBJ whole genome shotgun (WGS) entry which is preliminary data.</text>
</comment>
<dbReference type="RefSeq" id="WP_058269294.1">
    <property type="nucleotide sequence ID" value="NZ_FMAZ01000008.1"/>
</dbReference>
<organism evidence="2 3">
    <name type="scientific">Pseudarthrobacter enclensis</name>
    <dbReference type="NCBI Taxonomy" id="993070"/>
    <lineage>
        <taxon>Bacteria</taxon>
        <taxon>Bacillati</taxon>
        <taxon>Actinomycetota</taxon>
        <taxon>Actinomycetes</taxon>
        <taxon>Micrococcales</taxon>
        <taxon>Micrococcaceae</taxon>
        <taxon>Pseudarthrobacter</taxon>
    </lineage>
</organism>
<name>A0A0V8I863_9MICC</name>
<keyword evidence="3" id="KW-1185">Reference proteome</keyword>
<dbReference type="Gene3D" id="3.20.20.80">
    <property type="entry name" value="Glycosidases"/>
    <property type="match status" value="1"/>
</dbReference>
<sequence>MKATRILVVACLLMGWLAGWLAGPSQADTPAAPASGNPAATGYDISWPQCGTGLPESPAYSIVGVNGGRPHTANPCFAEQLAWADRSAEAAAGLPSAVYVNTAATGPVGSVWWPAANTAGGAAIANPYGSCDGSASPACAYIHGYTMAANDAAMVADAGGAARRMYWLDVETGNSWLPDKAANTAELEGMTAFLQSAGVEVGIYSTGYQFAQIVGEVGPASNLYPLKSWLAGAASATAAEQLCSAAPLTAGGVVALTQFTDGILDYNVRCPAWAPAPAPAPAPASQETTAPGKLRLAVSAKMSAAQIA</sequence>
<accession>A0A0V8I863</accession>
<proteinExistence type="predicted"/>
<dbReference type="Proteomes" id="UP000053199">
    <property type="component" value="Unassembled WGS sequence"/>
</dbReference>
<gene>
    <name evidence="2" type="ORF">AS031_16755</name>
</gene>
<dbReference type="EMBL" id="LNQM01000009">
    <property type="protein sequence ID" value="KSU70736.1"/>
    <property type="molecule type" value="Genomic_DNA"/>
</dbReference>
<dbReference type="InterPro" id="IPR017853">
    <property type="entry name" value="GH"/>
</dbReference>
<dbReference type="STRING" id="993070.AS031_16755"/>
<keyword evidence="1" id="KW-0732">Signal</keyword>
<reference evidence="2 3" key="1">
    <citation type="journal article" date="2014" name="Arch. Microbiol.">
        <title>Arthrobacter enclensis sp. nov., isolated from sediment sample.</title>
        <authorList>
            <person name="Dastager S.G."/>
            <person name="Liu Q."/>
            <person name="Tang S.K."/>
            <person name="Krishnamurthi S."/>
            <person name="Lee J.C."/>
            <person name="Li W.J."/>
        </authorList>
    </citation>
    <scope>NUCLEOTIDE SEQUENCE [LARGE SCALE GENOMIC DNA]</scope>
    <source>
        <strain evidence="2 3">NIO-1008</strain>
    </source>
</reference>
<dbReference type="SUPFAM" id="SSF51445">
    <property type="entry name" value="(Trans)glycosidases"/>
    <property type="match status" value="1"/>
</dbReference>
<evidence type="ECO:0000313" key="2">
    <source>
        <dbReference type="EMBL" id="KSU70736.1"/>
    </source>
</evidence>
<feature type="chain" id="PRO_5006893087" evidence="1">
    <location>
        <begin position="28"/>
        <end position="308"/>
    </location>
</feature>
<evidence type="ECO:0000313" key="3">
    <source>
        <dbReference type="Proteomes" id="UP000053199"/>
    </source>
</evidence>
<evidence type="ECO:0000256" key="1">
    <source>
        <dbReference type="SAM" id="SignalP"/>
    </source>
</evidence>
<dbReference type="AlphaFoldDB" id="A0A0V8I863"/>